<keyword evidence="2" id="KW-1185">Reference proteome</keyword>
<name>A0A846XZH0_9NOCA</name>
<dbReference type="AlphaFoldDB" id="A0A846XZH0"/>
<evidence type="ECO:0000313" key="2">
    <source>
        <dbReference type="Proteomes" id="UP000565711"/>
    </source>
</evidence>
<sequence length="84" mass="9777">MIIVLGCGIMHPEVRALMPYEWSTRHDLEYRALTTALRLAYRGLPPALTDTALTRNRRRYRKLVTKYRGMGLTSFLPDLTPSRR</sequence>
<protein>
    <submittedName>
        <fullName evidence="1">Uncharacterized protein</fullName>
    </submittedName>
</protein>
<dbReference type="Proteomes" id="UP000565711">
    <property type="component" value="Unassembled WGS sequence"/>
</dbReference>
<comment type="caution">
    <text evidence="1">The sequence shown here is derived from an EMBL/GenBank/DDBJ whole genome shotgun (WGS) entry which is preliminary data.</text>
</comment>
<reference evidence="1 2" key="1">
    <citation type="submission" date="2020-04" db="EMBL/GenBank/DDBJ databases">
        <title>MicrobeNet Type strains.</title>
        <authorList>
            <person name="Nicholson A.C."/>
        </authorList>
    </citation>
    <scope>NUCLEOTIDE SEQUENCE [LARGE SCALE GENOMIC DNA]</scope>
    <source>
        <strain evidence="1 2">JCM 12354</strain>
    </source>
</reference>
<organism evidence="1 2">
    <name type="scientific">Nocardia vermiculata</name>
    <dbReference type="NCBI Taxonomy" id="257274"/>
    <lineage>
        <taxon>Bacteria</taxon>
        <taxon>Bacillati</taxon>
        <taxon>Actinomycetota</taxon>
        <taxon>Actinomycetes</taxon>
        <taxon>Mycobacteriales</taxon>
        <taxon>Nocardiaceae</taxon>
        <taxon>Nocardia</taxon>
    </lineage>
</organism>
<gene>
    <name evidence="1" type="ORF">HGA08_20640</name>
</gene>
<dbReference type="RefSeq" id="WP_067877957.1">
    <property type="nucleotide sequence ID" value="NZ_JAAXOP010000012.1"/>
</dbReference>
<dbReference type="EMBL" id="JAAXOP010000012">
    <property type="protein sequence ID" value="NKY52616.1"/>
    <property type="molecule type" value="Genomic_DNA"/>
</dbReference>
<evidence type="ECO:0000313" key="1">
    <source>
        <dbReference type="EMBL" id="NKY52616.1"/>
    </source>
</evidence>
<accession>A0A846XZH0</accession>
<proteinExistence type="predicted"/>